<evidence type="ECO:0000256" key="1">
    <source>
        <dbReference type="ARBA" id="ARBA00004141"/>
    </source>
</evidence>
<name>C3YYL4_BRAFL</name>
<organism>
    <name type="scientific">Branchiostoma floridae</name>
    <name type="common">Florida lancelet</name>
    <name type="synonym">Amphioxus</name>
    <dbReference type="NCBI Taxonomy" id="7739"/>
    <lineage>
        <taxon>Eukaryota</taxon>
        <taxon>Metazoa</taxon>
        <taxon>Chordata</taxon>
        <taxon>Cephalochordata</taxon>
        <taxon>Leptocardii</taxon>
        <taxon>Amphioxiformes</taxon>
        <taxon>Branchiostomatidae</taxon>
        <taxon>Branchiostoma</taxon>
    </lineage>
</organism>
<feature type="transmembrane region" description="Helical" evidence="7">
    <location>
        <begin position="513"/>
        <end position="533"/>
    </location>
</feature>
<dbReference type="Gene3D" id="1.20.144.10">
    <property type="entry name" value="Phosphatidic acid phosphatase type 2/haloperoxidase"/>
    <property type="match status" value="1"/>
</dbReference>
<evidence type="ECO:0000256" key="3">
    <source>
        <dbReference type="ARBA" id="ARBA00022692"/>
    </source>
</evidence>
<dbReference type="InterPro" id="IPR000326">
    <property type="entry name" value="PAP2/HPO"/>
</dbReference>
<proteinExistence type="inferred from homology"/>
<dbReference type="eggNOG" id="KOG3030">
    <property type="taxonomic scope" value="Eukaryota"/>
</dbReference>
<dbReference type="SUPFAM" id="SSF48317">
    <property type="entry name" value="Acid phosphatase/Vanadium-dependent haloperoxidase"/>
    <property type="match status" value="1"/>
</dbReference>
<dbReference type="PANTHER" id="PTHR10165:SF174">
    <property type="entry name" value="PHOSPHATIDIC ACID PHOSPHATASE TYPE 2_HALOPEROXIDASE DOMAIN-CONTAINING PROTEIN"/>
    <property type="match status" value="1"/>
</dbReference>
<evidence type="ECO:0000256" key="6">
    <source>
        <dbReference type="SAM" id="MobiDB-lite"/>
    </source>
</evidence>
<dbReference type="InterPro" id="IPR043216">
    <property type="entry name" value="PAP-like"/>
</dbReference>
<dbReference type="InParanoid" id="C3YYL4"/>
<evidence type="ECO:0000256" key="4">
    <source>
        <dbReference type="ARBA" id="ARBA00022989"/>
    </source>
</evidence>
<dbReference type="STRING" id="7739.C3YYL4"/>
<dbReference type="GO" id="GO:0016020">
    <property type="term" value="C:membrane"/>
    <property type="evidence" value="ECO:0007669"/>
    <property type="project" value="UniProtKB-SubCell"/>
</dbReference>
<feature type="transmembrane region" description="Helical" evidence="7">
    <location>
        <begin position="488"/>
        <end position="507"/>
    </location>
</feature>
<feature type="domain" description="Phosphatidic acid phosphatase type 2/haloperoxidase" evidence="8">
    <location>
        <begin position="390"/>
        <end position="531"/>
    </location>
</feature>
<evidence type="ECO:0000256" key="7">
    <source>
        <dbReference type="SAM" id="Phobius"/>
    </source>
</evidence>
<dbReference type="PANTHER" id="PTHR10165">
    <property type="entry name" value="LIPID PHOSPHATE PHOSPHATASE"/>
    <property type="match status" value="1"/>
</dbReference>
<evidence type="ECO:0000259" key="8">
    <source>
        <dbReference type="SMART" id="SM00014"/>
    </source>
</evidence>
<feature type="region of interest" description="Disordered" evidence="6">
    <location>
        <begin position="168"/>
        <end position="192"/>
    </location>
</feature>
<evidence type="ECO:0000256" key="5">
    <source>
        <dbReference type="ARBA" id="ARBA00023136"/>
    </source>
</evidence>
<keyword evidence="5 7" id="KW-0472">Membrane</keyword>
<dbReference type="AlphaFoldDB" id="C3YYL4"/>
<keyword evidence="4 7" id="KW-1133">Transmembrane helix</keyword>
<feature type="transmembrane region" description="Helical" evidence="7">
    <location>
        <begin position="458"/>
        <end position="476"/>
    </location>
</feature>
<sequence>METSAAITDCGPVPVTPGVTSVHPSDGANITVGHTAEVDCWDGSTVTVECLQNGSFSLSSPFCPEPTTAIMETSEASTSVPPGIHTDMAGRSGDRSTSIIPIVAGVVVGLVFIVIAAIAALFIVRKRNAGLAQETPTSPQRATNLHNSTYHEPVMSDVVLMDTGAQYLPSTGGPNTPTGQPAGAGTDSEPQYSTIPEFYSIDEMERKGAKTPQNNNLDQLYSKPVKKRKDNNEEGMVDNVLYESSDDVIDGEGHTGSNGHGRYVDNDLSIEARSVAESKFNGKVSVPTDFGMVACSTKCSALVVVCIVSYVLVSLPLALGLLGVWEPRRQGFFCGDESISLPYARDTVSFGAMLGVSFGGVVVVAVAEGFCAKRRGLKRSAILLESLICAGMLLYIMAAAMSAVFGMKLSMGALRPHFLAVCKVNVTFTCAPGDYVTEDVCTGDADVIRDARSSFPSGHAGIAGCLAAYVVMYLQTRVRDKSWVVPRVVGQVGLVIGALCVMGSRVADHRHHLADVIGGAVIGAAFGVGGMSVTQELTNPTGKSGTSQDTDGHFSARQGAVVELSEISKM</sequence>
<dbReference type="GO" id="GO:0006644">
    <property type="term" value="P:phospholipid metabolic process"/>
    <property type="evidence" value="ECO:0007669"/>
    <property type="project" value="InterPro"/>
</dbReference>
<dbReference type="InterPro" id="IPR036938">
    <property type="entry name" value="PAP2/HPO_sf"/>
</dbReference>
<dbReference type="CDD" id="cd12087">
    <property type="entry name" value="TM_EGFR-like"/>
    <property type="match status" value="1"/>
</dbReference>
<protein>
    <recommendedName>
        <fullName evidence="8">Phosphatidic acid phosphatase type 2/haloperoxidase domain-containing protein</fullName>
    </recommendedName>
</protein>
<feature type="transmembrane region" description="Helical" evidence="7">
    <location>
        <begin position="301"/>
        <end position="325"/>
    </location>
</feature>
<dbReference type="EMBL" id="GG666565">
    <property type="protein sequence ID" value="EEN54654.1"/>
    <property type="molecule type" value="Genomic_DNA"/>
</dbReference>
<feature type="compositionally biased region" description="Polar residues" evidence="6">
    <location>
        <begin position="168"/>
        <end position="179"/>
    </location>
</feature>
<feature type="transmembrane region" description="Helical" evidence="7">
    <location>
        <begin position="350"/>
        <end position="370"/>
    </location>
</feature>
<feature type="region of interest" description="Disordered" evidence="6">
    <location>
        <begin position="206"/>
        <end position="233"/>
    </location>
</feature>
<gene>
    <name evidence="9" type="ORF">BRAFLDRAFT_67039</name>
</gene>
<comment type="subcellular location">
    <subcellularLocation>
        <location evidence="1">Membrane</location>
        <topology evidence="1">Multi-pass membrane protein</topology>
    </subcellularLocation>
</comment>
<dbReference type="SMART" id="SM00014">
    <property type="entry name" value="acidPPc"/>
    <property type="match status" value="1"/>
</dbReference>
<evidence type="ECO:0000256" key="2">
    <source>
        <dbReference type="ARBA" id="ARBA00008816"/>
    </source>
</evidence>
<feature type="transmembrane region" description="Helical" evidence="7">
    <location>
        <begin position="382"/>
        <end position="405"/>
    </location>
</feature>
<accession>C3YYL4</accession>
<dbReference type="Pfam" id="PF01569">
    <property type="entry name" value="PAP2"/>
    <property type="match status" value="1"/>
</dbReference>
<keyword evidence="3 7" id="KW-0812">Transmembrane</keyword>
<feature type="transmembrane region" description="Helical" evidence="7">
    <location>
        <begin position="99"/>
        <end position="124"/>
    </location>
</feature>
<comment type="similarity">
    <text evidence="2">Belongs to the PA-phosphatase related phosphoesterase family.</text>
</comment>
<evidence type="ECO:0000313" key="9">
    <source>
        <dbReference type="EMBL" id="EEN54654.1"/>
    </source>
</evidence>
<reference evidence="9" key="1">
    <citation type="journal article" date="2008" name="Nature">
        <title>The amphioxus genome and the evolution of the chordate karyotype.</title>
        <authorList>
            <consortium name="US DOE Joint Genome Institute (JGI-PGF)"/>
            <person name="Putnam N.H."/>
            <person name="Butts T."/>
            <person name="Ferrier D.E.K."/>
            <person name="Furlong R.F."/>
            <person name="Hellsten U."/>
            <person name="Kawashima T."/>
            <person name="Robinson-Rechavi M."/>
            <person name="Shoguchi E."/>
            <person name="Terry A."/>
            <person name="Yu J.-K."/>
            <person name="Benito-Gutierrez E.L."/>
            <person name="Dubchak I."/>
            <person name="Garcia-Fernandez J."/>
            <person name="Gibson-Brown J.J."/>
            <person name="Grigoriev I.V."/>
            <person name="Horton A.C."/>
            <person name="de Jong P.J."/>
            <person name="Jurka J."/>
            <person name="Kapitonov V.V."/>
            <person name="Kohara Y."/>
            <person name="Kuroki Y."/>
            <person name="Lindquist E."/>
            <person name="Lucas S."/>
            <person name="Osoegawa K."/>
            <person name="Pennacchio L.A."/>
            <person name="Salamov A.A."/>
            <person name="Satou Y."/>
            <person name="Sauka-Spengler T."/>
            <person name="Schmutz J."/>
            <person name="Shin-I T."/>
            <person name="Toyoda A."/>
            <person name="Bronner-Fraser M."/>
            <person name="Fujiyama A."/>
            <person name="Holland L.Z."/>
            <person name="Holland P.W.H."/>
            <person name="Satoh N."/>
            <person name="Rokhsar D.S."/>
        </authorList>
    </citation>
    <scope>NUCLEOTIDE SEQUENCE [LARGE SCALE GENOMIC DNA]</scope>
    <source>
        <strain evidence="9">S238N-H82</strain>
        <tissue evidence="9">Testes</tissue>
    </source>
</reference>